<dbReference type="Proteomes" id="UP001058553">
    <property type="component" value="Chromosome"/>
</dbReference>
<protein>
    <submittedName>
        <fullName evidence="1">Uncharacterized protein</fullName>
    </submittedName>
</protein>
<gene>
    <name evidence="1" type="ORF">NYP84_12580</name>
</gene>
<accession>A0ABY5X5Z3</accession>
<proteinExistence type="predicted"/>
<evidence type="ECO:0000313" key="2">
    <source>
        <dbReference type="Proteomes" id="UP001058553"/>
    </source>
</evidence>
<dbReference type="RefSeq" id="WP_259817879.1">
    <property type="nucleotide sequence ID" value="NZ_CP103445.1"/>
</dbReference>
<keyword evidence="2" id="KW-1185">Reference proteome</keyword>
<name>A0ABY5X5Z3_ERWPY</name>
<organism evidence="1 2">
    <name type="scientific">Erwinia pyrifoliae</name>
    <dbReference type="NCBI Taxonomy" id="79967"/>
    <lineage>
        <taxon>Bacteria</taxon>
        <taxon>Pseudomonadati</taxon>
        <taxon>Pseudomonadota</taxon>
        <taxon>Gammaproteobacteria</taxon>
        <taxon>Enterobacterales</taxon>
        <taxon>Erwiniaceae</taxon>
        <taxon>Erwinia</taxon>
    </lineage>
</organism>
<sequence length="99" mass="11774">MLSRESAGISLLFNLFKDQKEEMLHPFLIGRDVYSARYLITPIVKNEEYEYGEYSEGCNIQFFIPEEYYELLCEHTGTTLRHFILAYFDEGRETTDLRD</sequence>
<dbReference type="EMBL" id="CP103445">
    <property type="protein sequence ID" value="UWS32468.1"/>
    <property type="molecule type" value="Genomic_DNA"/>
</dbReference>
<reference evidence="1" key="1">
    <citation type="submission" date="2022-07" db="EMBL/GenBank/DDBJ databases">
        <title>Genetic diversity of Erwinia pyrifoliae.</title>
        <authorList>
            <person name="Park D.S."/>
            <person name="Ham H."/>
        </authorList>
    </citation>
    <scope>NUCLEOTIDE SEQUENCE</scope>
    <source>
        <strain evidence="1">CP201486</strain>
    </source>
</reference>
<evidence type="ECO:0000313" key="1">
    <source>
        <dbReference type="EMBL" id="UWS32468.1"/>
    </source>
</evidence>